<protein>
    <submittedName>
        <fullName evidence="1">Uncharacterized protein</fullName>
    </submittedName>
</protein>
<proteinExistence type="predicted"/>
<evidence type="ECO:0000313" key="1">
    <source>
        <dbReference type="EMBL" id="KAK7338170.1"/>
    </source>
</evidence>
<accession>A0AAN9LLB7</accession>
<evidence type="ECO:0000313" key="2">
    <source>
        <dbReference type="Proteomes" id="UP001367508"/>
    </source>
</evidence>
<dbReference type="EMBL" id="JAYMYQ010000004">
    <property type="protein sequence ID" value="KAK7338170.1"/>
    <property type="molecule type" value="Genomic_DNA"/>
</dbReference>
<dbReference type="AlphaFoldDB" id="A0AAN9LLB7"/>
<sequence>MHGPDLGLRRDGPIADSLEILVMARSKAQHELAHKLDILTITEYDRCPFPLGMDRVHIVCLIGLSIIYDPSHAVNYELQSAWFYVACA</sequence>
<comment type="caution">
    <text evidence="1">The sequence shown here is derived from an EMBL/GenBank/DDBJ whole genome shotgun (WGS) entry which is preliminary data.</text>
</comment>
<reference evidence="1 2" key="1">
    <citation type="submission" date="2024-01" db="EMBL/GenBank/DDBJ databases">
        <title>The genomes of 5 underutilized Papilionoideae crops provide insights into root nodulation and disease resistanc.</title>
        <authorList>
            <person name="Jiang F."/>
        </authorList>
    </citation>
    <scope>NUCLEOTIDE SEQUENCE [LARGE SCALE GENOMIC DNA]</scope>
    <source>
        <strain evidence="1">LVBAO_FW01</strain>
        <tissue evidence="1">Leaves</tissue>
    </source>
</reference>
<gene>
    <name evidence="1" type="ORF">VNO77_18771</name>
</gene>
<keyword evidence="2" id="KW-1185">Reference proteome</keyword>
<organism evidence="1 2">
    <name type="scientific">Canavalia gladiata</name>
    <name type="common">Sword bean</name>
    <name type="synonym">Dolichos gladiatus</name>
    <dbReference type="NCBI Taxonomy" id="3824"/>
    <lineage>
        <taxon>Eukaryota</taxon>
        <taxon>Viridiplantae</taxon>
        <taxon>Streptophyta</taxon>
        <taxon>Embryophyta</taxon>
        <taxon>Tracheophyta</taxon>
        <taxon>Spermatophyta</taxon>
        <taxon>Magnoliopsida</taxon>
        <taxon>eudicotyledons</taxon>
        <taxon>Gunneridae</taxon>
        <taxon>Pentapetalae</taxon>
        <taxon>rosids</taxon>
        <taxon>fabids</taxon>
        <taxon>Fabales</taxon>
        <taxon>Fabaceae</taxon>
        <taxon>Papilionoideae</taxon>
        <taxon>50 kb inversion clade</taxon>
        <taxon>NPAAA clade</taxon>
        <taxon>indigoferoid/millettioid clade</taxon>
        <taxon>Phaseoleae</taxon>
        <taxon>Canavalia</taxon>
    </lineage>
</organism>
<dbReference type="Proteomes" id="UP001367508">
    <property type="component" value="Unassembled WGS sequence"/>
</dbReference>
<name>A0AAN9LLB7_CANGL</name>